<keyword evidence="3" id="KW-0732">Signal</keyword>
<name>A0A1G2KNQ2_9BACT</name>
<dbReference type="Pfam" id="PF18915">
    <property type="entry name" value="DUF5667"/>
    <property type="match status" value="1"/>
</dbReference>
<organism evidence="5 6">
    <name type="scientific">Candidatus Sungbacteria bacterium RIFCSPHIGHO2_02_FULL_47_11</name>
    <dbReference type="NCBI Taxonomy" id="1802270"/>
    <lineage>
        <taxon>Bacteria</taxon>
        <taxon>Candidatus Sungiibacteriota</taxon>
    </lineage>
</organism>
<protein>
    <recommendedName>
        <fullName evidence="4">DUF5667 domain-containing protein</fullName>
    </recommendedName>
</protein>
<feature type="chain" id="PRO_5009583421" description="DUF5667 domain-containing protein" evidence="3">
    <location>
        <begin position="26"/>
        <end position="368"/>
    </location>
</feature>
<sequence length="368" mass="40710">MKRFSAIILILLLAAVFSLPASVSAATNPGVKPGSFFYFFDTTFEKIGLFFTFNPEKKARKALGYAEERLAEIEAIAEEKDPDAVKTAIADYENNVALAAEKSKEIKNKGQAESLLASIEDNASKNQEVLSAVLIKVPEEAKEAITKAIEASKKGQEEAAKQIAELKGEVEKLKQEVADLKTKDEEKGKIIEELSKQKPETPTAQTKPPTPQTIETIQTQKPATPPPQISATTTSTVTLPNGAIISLHPTVSTDALDFKLSYKLGTSTVIFIADGYRDNLSIRGWFEWWSKRPSDIEYVIFKKMDSLSLAEKKDITVVPVQFTTEVPLEGLSPYNTRGYVQHFFQFRFERGNIFNSPSGIIQFEAGSY</sequence>
<evidence type="ECO:0000313" key="5">
    <source>
        <dbReference type="EMBL" id="OHA00121.1"/>
    </source>
</evidence>
<proteinExistence type="predicted"/>
<dbReference type="STRING" id="1802270.A3C07_00140"/>
<gene>
    <name evidence="5" type="ORF">A3C07_00140</name>
</gene>
<accession>A0A1G2KNQ2</accession>
<evidence type="ECO:0000256" key="1">
    <source>
        <dbReference type="SAM" id="Coils"/>
    </source>
</evidence>
<feature type="signal peptide" evidence="3">
    <location>
        <begin position="1"/>
        <end position="25"/>
    </location>
</feature>
<evidence type="ECO:0000259" key="4">
    <source>
        <dbReference type="Pfam" id="PF18915"/>
    </source>
</evidence>
<feature type="compositionally biased region" description="Low complexity" evidence="2">
    <location>
        <begin position="200"/>
        <end position="222"/>
    </location>
</feature>
<feature type="region of interest" description="Disordered" evidence="2">
    <location>
        <begin position="192"/>
        <end position="229"/>
    </location>
</feature>
<dbReference type="AlphaFoldDB" id="A0A1G2KNQ2"/>
<evidence type="ECO:0000256" key="2">
    <source>
        <dbReference type="SAM" id="MobiDB-lite"/>
    </source>
</evidence>
<dbReference type="EMBL" id="MHQI01000026">
    <property type="protein sequence ID" value="OHA00121.1"/>
    <property type="molecule type" value="Genomic_DNA"/>
</dbReference>
<evidence type="ECO:0000313" key="6">
    <source>
        <dbReference type="Proteomes" id="UP000179023"/>
    </source>
</evidence>
<keyword evidence="1" id="KW-0175">Coiled coil</keyword>
<evidence type="ECO:0000256" key="3">
    <source>
        <dbReference type="SAM" id="SignalP"/>
    </source>
</evidence>
<comment type="caution">
    <text evidence="5">The sequence shown here is derived from an EMBL/GenBank/DDBJ whole genome shotgun (WGS) entry which is preliminary data.</text>
</comment>
<reference evidence="5 6" key="1">
    <citation type="journal article" date="2016" name="Nat. Commun.">
        <title>Thousands of microbial genomes shed light on interconnected biogeochemical processes in an aquifer system.</title>
        <authorList>
            <person name="Anantharaman K."/>
            <person name="Brown C.T."/>
            <person name="Hug L.A."/>
            <person name="Sharon I."/>
            <person name="Castelle C.J."/>
            <person name="Probst A.J."/>
            <person name="Thomas B.C."/>
            <person name="Singh A."/>
            <person name="Wilkins M.J."/>
            <person name="Karaoz U."/>
            <person name="Brodie E.L."/>
            <person name="Williams K.H."/>
            <person name="Hubbard S.S."/>
            <person name="Banfield J.F."/>
        </authorList>
    </citation>
    <scope>NUCLEOTIDE SEQUENCE [LARGE SCALE GENOMIC DNA]</scope>
</reference>
<dbReference type="Proteomes" id="UP000179023">
    <property type="component" value="Unassembled WGS sequence"/>
</dbReference>
<feature type="domain" description="DUF5667" evidence="4">
    <location>
        <begin position="30"/>
        <end position="140"/>
    </location>
</feature>
<dbReference type="InterPro" id="IPR043725">
    <property type="entry name" value="DUF5667"/>
</dbReference>
<feature type="coiled-coil region" evidence="1">
    <location>
        <begin position="156"/>
        <end position="183"/>
    </location>
</feature>